<gene>
    <name evidence="5" type="ORF">FKW44_023320</name>
</gene>
<dbReference type="Proteomes" id="UP000595437">
    <property type="component" value="Chromosome 18"/>
</dbReference>
<dbReference type="Gene3D" id="3.30.40.10">
    <property type="entry name" value="Zinc/RING finger domain, C3HC4 (zinc finger)"/>
    <property type="match status" value="1"/>
</dbReference>
<dbReference type="SUPFAM" id="SSF52540">
    <property type="entry name" value="P-loop containing nucleoside triphosphate hydrolases"/>
    <property type="match status" value="1"/>
</dbReference>
<keyword evidence="1" id="KW-0479">Metal-binding</keyword>
<dbReference type="OrthoDB" id="423559at2759"/>
<sequence length="228" mass="26204">MSLAKEDEPYKIAVKRWKGSYFDTKVHQTDFFECICGSDEFEPGNNDMTHVQCSICTIRQHAECVNFDLRDPYRGEYKCPHCWSESEPLPSKASLIVSPDSISYQWIEEIQKHVAEKGLRIFYYKGIKSAGYIQPRVLGNYDLIVTTFTVLTSETNHINLPHSNSSKGRKFRNPKRFMAIPSPLPVVEWWRICLDEAQMIEGTSVRKTAEMALSLKSVNRWCVTGTPI</sequence>
<dbReference type="InterPro" id="IPR027417">
    <property type="entry name" value="P-loop_NTPase"/>
</dbReference>
<dbReference type="InterPro" id="IPR038718">
    <property type="entry name" value="SNF2-like_sf"/>
</dbReference>
<reference evidence="6" key="1">
    <citation type="submission" date="2021-01" db="EMBL/GenBank/DDBJ databases">
        <title>Caligus Genome Assembly.</title>
        <authorList>
            <person name="Gallardo-Escarate C."/>
        </authorList>
    </citation>
    <scope>NUCLEOTIDE SEQUENCE [LARGE SCALE GENOMIC DNA]</scope>
</reference>
<feature type="non-terminal residue" evidence="5">
    <location>
        <position position="228"/>
    </location>
</feature>
<protein>
    <submittedName>
        <fullName evidence="5">SNF2 histone linker PHD RING helicase_ E3 ubiquitin protein ligase</fullName>
    </submittedName>
</protein>
<keyword evidence="5" id="KW-0067">ATP-binding</keyword>
<name>A0A7T8JUM7_CALRO</name>
<evidence type="ECO:0000256" key="2">
    <source>
        <dbReference type="ARBA" id="ARBA00022771"/>
    </source>
</evidence>
<evidence type="ECO:0000256" key="1">
    <source>
        <dbReference type="ARBA" id="ARBA00022723"/>
    </source>
</evidence>
<evidence type="ECO:0000313" key="6">
    <source>
        <dbReference type="Proteomes" id="UP000595437"/>
    </source>
</evidence>
<dbReference type="InterPro" id="IPR011011">
    <property type="entry name" value="Znf_FYVE_PHD"/>
</dbReference>
<dbReference type="GO" id="GO:0004386">
    <property type="term" value="F:helicase activity"/>
    <property type="evidence" value="ECO:0007669"/>
    <property type="project" value="UniProtKB-KW"/>
</dbReference>
<dbReference type="PANTHER" id="PTHR45865">
    <property type="entry name" value="E3 UBIQUITIN-PROTEIN LIGASE SHPRH FAMILY MEMBER"/>
    <property type="match status" value="1"/>
</dbReference>
<dbReference type="SUPFAM" id="SSF57903">
    <property type="entry name" value="FYVE/PHD zinc finger"/>
    <property type="match status" value="1"/>
</dbReference>
<dbReference type="EMBL" id="CP045907">
    <property type="protein sequence ID" value="QQP35169.1"/>
    <property type="molecule type" value="Genomic_DNA"/>
</dbReference>
<dbReference type="GO" id="GO:0000209">
    <property type="term" value="P:protein polyubiquitination"/>
    <property type="evidence" value="ECO:0007669"/>
    <property type="project" value="TreeGrafter"/>
</dbReference>
<keyword evidence="5" id="KW-0347">Helicase</keyword>
<dbReference type="InterPro" id="IPR000330">
    <property type="entry name" value="SNF2_N"/>
</dbReference>
<dbReference type="PROSITE" id="PS01359">
    <property type="entry name" value="ZF_PHD_1"/>
    <property type="match status" value="1"/>
</dbReference>
<dbReference type="GO" id="GO:0061630">
    <property type="term" value="F:ubiquitin protein ligase activity"/>
    <property type="evidence" value="ECO:0007669"/>
    <property type="project" value="TreeGrafter"/>
</dbReference>
<proteinExistence type="predicted"/>
<dbReference type="AlphaFoldDB" id="A0A7T8JUM7"/>
<keyword evidence="2" id="KW-0863">Zinc-finger</keyword>
<dbReference type="PANTHER" id="PTHR45865:SF1">
    <property type="entry name" value="E3 UBIQUITIN-PROTEIN LIGASE SHPRH"/>
    <property type="match status" value="1"/>
</dbReference>
<feature type="domain" description="SNF2 N-terminal" evidence="4">
    <location>
        <begin position="87"/>
        <end position="228"/>
    </location>
</feature>
<dbReference type="InterPro" id="IPR019786">
    <property type="entry name" value="Zinc_finger_PHD-type_CS"/>
</dbReference>
<dbReference type="InterPro" id="IPR013083">
    <property type="entry name" value="Znf_RING/FYVE/PHD"/>
</dbReference>
<dbReference type="Gene3D" id="3.40.50.10810">
    <property type="entry name" value="Tandem AAA-ATPase domain"/>
    <property type="match status" value="1"/>
</dbReference>
<keyword evidence="6" id="KW-1185">Reference proteome</keyword>
<dbReference type="InterPro" id="IPR052583">
    <property type="entry name" value="ATP-helicase/E3_Ub-Ligase"/>
</dbReference>
<evidence type="ECO:0000256" key="3">
    <source>
        <dbReference type="ARBA" id="ARBA00022833"/>
    </source>
</evidence>
<evidence type="ECO:0000313" key="5">
    <source>
        <dbReference type="EMBL" id="QQP35169.1"/>
    </source>
</evidence>
<organism evidence="5 6">
    <name type="scientific">Caligus rogercresseyi</name>
    <name type="common">Sea louse</name>
    <dbReference type="NCBI Taxonomy" id="217165"/>
    <lineage>
        <taxon>Eukaryota</taxon>
        <taxon>Metazoa</taxon>
        <taxon>Ecdysozoa</taxon>
        <taxon>Arthropoda</taxon>
        <taxon>Crustacea</taxon>
        <taxon>Multicrustacea</taxon>
        <taxon>Hexanauplia</taxon>
        <taxon>Copepoda</taxon>
        <taxon>Siphonostomatoida</taxon>
        <taxon>Caligidae</taxon>
        <taxon>Caligus</taxon>
    </lineage>
</organism>
<keyword evidence="5" id="KW-0378">Hydrolase</keyword>
<dbReference type="GO" id="GO:0005524">
    <property type="term" value="F:ATP binding"/>
    <property type="evidence" value="ECO:0007669"/>
    <property type="project" value="InterPro"/>
</dbReference>
<dbReference type="GO" id="GO:0006974">
    <property type="term" value="P:DNA damage response"/>
    <property type="evidence" value="ECO:0007669"/>
    <property type="project" value="TreeGrafter"/>
</dbReference>
<evidence type="ECO:0000259" key="4">
    <source>
        <dbReference type="Pfam" id="PF00176"/>
    </source>
</evidence>
<dbReference type="GO" id="GO:0005634">
    <property type="term" value="C:nucleus"/>
    <property type="evidence" value="ECO:0007669"/>
    <property type="project" value="TreeGrafter"/>
</dbReference>
<dbReference type="GO" id="GO:0008270">
    <property type="term" value="F:zinc ion binding"/>
    <property type="evidence" value="ECO:0007669"/>
    <property type="project" value="UniProtKB-KW"/>
</dbReference>
<keyword evidence="5" id="KW-0547">Nucleotide-binding</keyword>
<dbReference type="Pfam" id="PF00176">
    <property type="entry name" value="SNF2-rel_dom"/>
    <property type="match status" value="1"/>
</dbReference>
<accession>A0A7T8JUM7</accession>
<keyword evidence="3" id="KW-0862">Zinc</keyword>